<gene>
    <name evidence="2" type="ORF">M3I41_00590</name>
</gene>
<dbReference type="InterPro" id="IPR021202">
    <property type="entry name" value="Rv3654c-like"/>
</dbReference>
<feature type="domain" description="Putative Flp pilus-assembly TadG-like N-terminal" evidence="1">
    <location>
        <begin position="15"/>
        <end position="62"/>
    </location>
</feature>
<reference evidence="2" key="1">
    <citation type="submission" date="2022-05" db="EMBL/GenBank/DDBJ databases">
        <title>Using nanopore sequencing to obtain complete genomes from saliva samples.</title>
        <authorList>
            <person name="Baker J.L."/>
        </authorList>
    </citation>
    <scope>NUCLEOTIDE SEQUENCE</scope>
    <source>
        <strain evidence="2">JCVI-JB-Ag32</strain>
    </source>
</reference>
<dbReference type="NCBIfam" id="TIGR03816">
    <property type="entry name" value="tadE_like_DECH"/>
    <property type="match status" value="1"/>
</dbReference>
<dbReference type="AlphaFoldDB" id="A0A9E7AR21"/>
<sequence length="130" mass="13009">MNQPAKSKARSWEQGSGTVLSLALIALALLLSGVIALAAAAYSGAAKAQSAADLAALAGAQALNDPLAAAGAQPCQQAGRVASDNQASLNQCLIEGQDLIVRVSRTLNLGPWQLVANAAAKAGPDPNQQP</sequence>
<evidence type="ECO:0000313" key="2">
    <source>
        <dbReference type="EMBL" id="UQF79812.1"/>
    </source>
</evidence>
<evidence type="ECO:0000259" key="1">
    <source>
        <dbReference type="Pfam" id="PF13400"/>
    </source>
</evidence>
<name>A0A9E7AR21_9ACTO</name>
<dbReference type="EMBL" id="CP097095">
    <property type="protein sequence ID" value="UQF79812.1"/>
    <property type="molecule type" value="Genomic_DNA"/>
</dbReference>
<evidence type="ECO:0000313" key="3">
    <source>
        <dbReference type="Proteomes" id="UP000830236"/>
    </source>
</evidence>
<protein>
    <recommendedName>
        <fullName evidence="1">Putative Flp pilus-assembly TadG-like N-terminal domain-containing protein</fullName>
    </recommendedName>
</protein>
<dbReference type="Pfam" id="PF13400">
    <property type="entry name" value="Tad"/>
    <property type="match status" value="1"/>
</dbReference>
<accession>A0A9E7AR21</accession>
<dbReference type="Proteomes" id="UP000830236">
    <property type="component" value="Chromosome"/>
</dbReference>
<proteinExistence type="predicted"/>
<dbReference type="InterPro" id="IPR028087">
    <property type="entry name" value="Tad_N"/>
</dbReference>
<dbReference type="KEGG" id="agh:M3I41_00590"/>
<organism evidence="2 3">
    <name type="scientific">Actinomyces graevenitzii</name>
    <dbReference type="NCBI Taxonomy" id="55565"/>
    <lineage>
        <taxon>Bacteria</taxon>
        <taxon>Bacillati</taxon>
        <taxon>Actinomycetota</taxon>
        <taxon>Actinomycetes</taxon>
        <taxon>Actinomycetales</taxon>
        <taxon>Actinomycetaceae</taxon>
        <taxon>Actinomyces</taxon>
    </lineage>
</organism>